<organism evidence="2 3">
    <name type="scientific">Sphaerobolus stellatus (strain SS14)</name>
    <dbReference type="NCBI Taxonomy" id="990650"/>
    <lineage>
        <taxon>Eukaryota</taxon>
        <taxon>Fungi</taxon>
        <taxon>Dikarya</taxon>
        <taxon>Basidiomycota</taxon>
        <taxon>Agaricomycotina</taxon>
        <taxon>Agaricomycetes</taxon>
        <taxon>Phallomycetidae</taxon>
        <taxon>Geastrales</taxon>
        <taxon>Sphaerobolaceae</taxon>
        <taxon>Sphaerobolus</taxon>
    </lineage>
</organism>
<dbReference type="Proteomes" id="UP000054279">
    <property type="component" value="Unassembled WGS sequence"/>
</dbReference>
<sequence>MRIFSIGFILSSVLALATASPSPHALTGCDVANVKIPLGSVNLTMPPGTLEFIALGVGTQNYSCNAAGTFSSIGAVAKLYDASCFEDLLTGNIAGLEFTLGDSPILLGHHYFINNPTGAAGVSPVFDFRANSEKGNPNAFVVLSKTGDALAPVDPIFNIDWLSLTAISGEGFLATTIDRITTIGGQPPKSCTLGSAPIAVPYAATYWFYK</sequence>
<dbReference type="InterPro" id="IPR021851">
    <property type="entry name" value="DUF3455"/>
</dbReference>
<evidence type="ECO:0008006" key="4">
    <source>
        <dbReference type="Google" id="ProtNLM"/>
    </source>
</evidence>
<keyword evidence="1" id="KW-0732">Signal</keyword>
<evidence type="ECO:0000313" key="3">
    <source>
        <dbReference type="Proteomes" id="UP000054279"/>
    </source>
</evidence>
<dbReference type="EMBL" id="KN837159">
    <property type="protein sequence ID" value="KIJ38627.1"/>
    <property type="molecule type" value="Genomic_DNA"/>
</dbReference>
<dbReference type="PANTHER" id="PTHR35567">
    <property type="entry name" value="MALATE DEHYDROGENASE (AFU_ORTHOLOGUE AFUA_2G13800)"/>
    <property type="match status" value="1"/>
</dbReference>
<keyword evidence="3" id="KW-1185">Reference proteome</keyword>
<feature type="chain" id="PRO_5002221529" description="Malate dehydrogenase" evidence="1">
    <location>
        <begin position="20"/>
        <end position="210"/>
    </location>
</feature>
<proteinExistence type="predicted"/>
<gene>
    <name evidence="2" type="ORF">M422DRAFT_33213</name>
</gene>
<dbReference type="PROSITE" id="PS51257">
    <property type="entry name" value="PROKAR_LIPOPROTEIN"/>
    <property type="match status" value="1"/>
</dbReference>
<protein>
    <recommendedName>
        <fullName evidence="4">Malate dehydrogenase</fullName>
    </recommendedName>
</protein>
<evidence type="ECO:0000313" key="2">
    <source>
        <dbReference type="EMBL" id="KIJ38627.1"/>
    </source>
</evidence>
<name>A0A0C9VAM9_SPHS4</name>
<evidence type="ECO:0000256" key="1">
    <source>
        <dbReference type="SAM" id="SignalP"/>
    </source>
</evidence>
<dbReference type="PANTHER" id="PTHR35567:SF1">
    <property type="entry name" value="CONSERVED FUNGAL PROTEIN (AFU_ORTHOLOGUE AFUA_1G14230)"/>
    <property type="match status" value="1"/>
</dbReference>
<reference evidence="2 3" key="1">
    <citation type="submission" date="2014-06" db="EMBL/GenBank/DDBJ databases">
        <title>Evolutionary Origins and Diversification of the Mycorrhizal Mutualists.</title>
        <authorList>
            <consortium name="DOE Joint Genome Institute"/>
            <consortium name="Mycorrhizal Genomics Consortium"/>
            <person name="Kohler A."/>
            <person name="Kuo A."/>
            <person name="Nagy L.G."/>
            <person name="Floudas D."/>
            <person name="Copeland A."/>
            <person name="Barry K.W."/>
            <person name="Cichocki N."/>
            <person name="Veneault-Fourrey C."/>
            <person name="LaButti K."/>
            <person name="Lindquist E.A."/>
            <person name="Lipzen A."/>
            <person name="Lundell T."/>
            <person name="Morin E."/>
            <person name="Murat C."/>
            <person name="Riley R."/>
            <person name="Ohm R."/>
            <person name="Sun H."/>
            <person name="Tunlid A."/>
            <person name="Henrissat B."/>
            <person name="Grigoriev I.V."/>
            <person name="Hibbett D.S."/>
            <person name="Martin F."/>
        </authorList>
    </citation>
    <scope>NUCLEOTIDE SEQUENCE [LARGE SCALE GENOMIC DNA]</scope>
    <source>
        <strain evidence="2 3">SS14</strain>
    </source>
</reference>
<dbReference type="Pfam" id="PF11937">
    <property type="entry name" value="DUF3455"/>
    <property type="match status" value="1"/>
</dbReference>
<feature type="signal peptide" evidence="1">
    <location>
        <begin position="1"/>
        <end position="19"/>
    </location>
</feature>
<dbReference type="AlphaFoldDB" id="A0A0C9VAM9"/>
<dbReference type="OrthoDB" id="1859733at2759"/>
<accession>A0A0C9VAM9</accession>
<dbReference type="HOGENOM" id="CLU_067863_3_1_1"/>